<dbReference type="OrthoDB" id="28092at2759"/>
<keyword evidence="7" id="KW-0256">Endoplasmic reticulum</keyword>
<dbReference type="PANTHER" id="PTHR21573:SF0">
    <property type="entry name" value="ER MEMBRANE PROTEIN COMPLEX SUBUNIT 1"/>
    <property type="match status" value="1"/>
</dbReference>
<feature type="signal peptide" evidence="11">
    <location>
        <begin position="1"/>
        <end position="22"/>
    </location>
</feature>
<dbReference type="EMBL" id="LXPE01000018">
    <property type="protein sequence ID" value="OBA26419.1"/>
    <property type="molecule type" value="Genomic_DNA"/>
</dbReference>
<evidence type="ECO:0000256" key="2">
    <source>
        <dbReference type="ARBA" id="ARBA00007904"/>
    </source>
</evidence>
<sequence>MVKQIWVVVQITLLFFVSLTQAIFSDEAYVKDWHLQSIGNEIKHVLTYKNNTELIVLSKDNILSYLDTENGDILYRQEIATNTEANELVYSTLDNDLIIYNQFNSDIENVIDLESGLKKHIDQASFDINAVTPIETPDLNKVSIELSENSKKFIIQVKDQVNNLVIFNNKLDISYFDTNSPSDLRINFVKTDLESNAFIFVITDISTEVIYFLQFIDNILENSWKRDNSVADIVAFTIIDPKVNVENLPNDFFTNTKPTNFQGLLSNYLNRVSTSLNQVKNYVFIERKLKITTFILDLFTEDKSAETVESRNLQFGFTKYLIAANGNGLLNCINMNSGEIIWKFNPFFESKVNGLASDLENLLIVVTENGVLYKFDITNLTTQPKLVSKDILKESSISKAVNLGAENILIEYGNGNQEIISTIPEYKPVDEDVIIKFDSEANKIIGYSVETSTKLWTYTTDSNTEKIISFTNKHFDEQTSNVAITYSKKSLFKFLYQHLLAVASYNSENDLMTIDILDTKTGLLIKSIELEKDEVVDLQSPINLLFGEHWLVFSYKSLKPVPEQKIGIIELYEKRSDVGKDKVVDSYSYIPEPEFSLNTYIFPEIISSLSLTKTKYGVSSKNIIVKLANGQITTIPKFILNSRRKVEKEMTAEDKLEPFMQPYYQVIPINDQFVVSHERDLLSLEKEDVFSVATNMESTTYICDLNRVDLFCSKFAPSGEFDILQSNFQRNQIIFTVTVLAVAMYFVEPMVKLRQLKLKYYID</sequence>
<evidence type="ECO:0000256" key="1">
    <source>
        <dbReference type="ARBA" id="ARBA00004115"/>
    </source>
</evidence>
<dbReference type="GO" id="GO:0072546">
    <property type="term" value="C:EMC complex"/>
    <property type="evidence" value="ECO:0007669"/>
    <property type="project" value="InterPro"/>
</dbReference>
<evidence type="ECO:0000256" key="4">
    <source>
        <dbReference type="ARBA" id="ARBA00020824"/>
    </source>
</evidence>
<dbReference type="Gene3D" id="2.130.10.10">
    <property type="entry name" value="YVTN repeat-like/Quinoprotein amine dehydrogenase"/>
    <property type="match status" value="1"/>
</dbReference>
<proteinExistence type="inferred from homology"/>
<evidence type="ECO:0000256" key="11">
    <source>
        <dbReference type="SAM" id="SignalP"/>
    </source>
</evidence>
<evidence type="ECO:0000256" key="3">
    <source>
        <dbReference type="ARBA" id="ARBA00011276"/>
    </source>
</evidence>
<evidence type="ECO:0000256" key="7">
    <source>
        <dbReference type="ARBA" id="ARBA00022824"/>
    </source>
</evidence>
<organism evidence="13 14">
    <name type="scientific">Hanseniaspora valbyensis NRRL Y-1626</name>
    <dbReference type="NCBI Taxonomy" id="766949"/>
    <lineage>
        <taxon>Eukaryota</taxon>
        <taxon>Fungi</taxon>
        <taxon>Dikarya</taxon>
        <taxon>Ascomycota</taxon>
        <taxon>Saccharomycotina</taxon>
        <taxon>Saccharomycetes</taxon>
        <taxon>Saccharomycodales</taxon>
        <taxon>Saccharomycodaceae</taxon>
        <taxon>Hanseniaspora</taxon>
    </lineage>
</organism>
<evidence type="ECO:0000256" key="9">
    <source>
        <dbReference type="ARBA" id="ARBA00023136"/>
    </source>
</evidence>
<feature type="domain" description="ER membrane protein complex subunit 1 C-terminal" evidence="12">
    <location>
        <begin position="548"/>
        <end position="760"/>
    </location>
</feature>
<keyword evidence="14" id="KW-1185">Reference proteome</keyword>
<keyword evidence="5" id="KW-0812">Transmembrane</keyword>
<comment type="caution">
    <text evidence="13">The sequence shown here is derived from an EMBL/GenBank/DDBJ whole genome shotgun (WGS) entry which is preliminary data.</text>
</comment>
<accession>A0A1B7TCF0</accession>
<feature type="chain" id="PRO_5008598705" description="ER membrane protein complex subunit 1" evidence="11">
    <location>
        <begin position="23"/>
        <end position="763"/>
    </location>
</feature>
<dbReference type="PANTHER" id="PTHR21573">
    <property type="entry name" value="ER MEMBRANE PROTEIN COMPLEX SUBUNIT 1"/>
    <property type="match status" value="1"/>
</dbReference>
<dbReference type="AlphaFoldDB" id="A0A1B7TCF0"/>
<keyword evidence="6 11" id="KW-0732">Signal</keyword>
<evidence type="ECO:0000256" key="6">
    <source>
        <dbReference type="ARBA" id="ARBA00022729"/>
    </source>
</evidence>
<evidence type="ECO:0000256" key="10">
    <source>
        <dbReference type="ARBA" id="ARBA00023180"/>
    </source>
</evidence>
<comment type="subcellular location">
    <subcellularLocation>
        <location evidence="1">Endoplasmic reticulum membrane</location>
        <topology evidence="1">Single-pass type I membrane protein</topology>
    </subcellularLocation>
</comment>
<dbReference type="Pfam" id="PF07774">
    <property type="entry name" value="EMC1_C"/>
    <property type="match status" value="1"/>
</dbReference>
<dbReference type="InterPro" id="IPR015943">
    <property type="entry name" value="WD40/YVTN_repeat-like_dom_sf"/>
</dbReference>
<comment type="subunit">
    <text evidence="3">Component of the ER membrane protein complex (EMC).</text>
</comment>
<evidence type="ECO:0000313" key="14">
    <source>
        <dbReference type="Proteomes" id="UP000092321"/>
    </source>
</evidence>
<evidence type="ECO:0000256" key="5">
    <source>
        <dbReference type="ARBA" id="ARBA00022692"/>
    </source>
</evidence>
<dbReference type="GO" id="GO:0034975">
    <property type="term" value="P:protein folding in endoplasmic reticulum"/>
    <property type="evidence" value="ECO:0007669"/>
    <property type="project" value="TreeGrafter"/>
</dbReference>
<reference evidence="14" key="1">
    <citation type="journal article" date="2016" name="Proc. Natl. Acad. Sci. U.S.A.">
        <title>Comparative genomics of biotechnologically important yeasts.</title>
        <authorList>
            <person name="Riley R."/>
            <person name="Haridas S."/>
            <person name="Wolfe K.H."/>
            <person name="Lopes M.R."/>
            <person name="Hittinger C.T."/>
            <person name="Goeker M."/>
            <person name="Salamov A.A."/>
            <person name="Wisecaver J.H."/>
            <person name="Long T.M."/>
            <person name="Calvey C.H."/>
            <person name="Aerts A.L."/>
            <person name="Barry K.W."/>
            <person name="Choi C."/>
            <person name="Clum A."/>
            <person name="Coughlan A.Y."/>
            <person name="Deshpande S."/>
            <person name="Douglass A.P."/>
            <person name="Hanson S.J."/>
            <person name="Klenk H.-P."/>
            <person name="LaButti K.M."/>
            <person name="Lapidus A."/>
            <person name="Lindquist E.A."/>
            <person name="Lipzen A.M."/>
            <person name="Meier-Kolthoff J.P."/>
            <person name="Ohm R.A."/>
            <person name="Otillar R.P."/>
            <person name="Pangilinan J.L."/>
            <person name="Peng Y."/>
            <person name="Rokas A."/>
            <person name="Rosa C.A."/>
            <person name="Scheuner C."/>
            <person name="Sibirny A.A."/>
            <person name="Slot J.C."/>
            <person name="Stielow J.B."/>
            <person name="Sun H."/>
            <person name="Kurtzman C.P."/>
            <person name="Blackwell M."/>
            <person name="Grigoriev I.V."/>
            <person name="Jeffries T.W."/>
        </authorList>
    </citation>
    <scope>NUCLEOTIDE SEQUENCE [LARGE SCALE GENOMIC DNA]</scope>
    <source>
        <strain evidence="14">NRRL Y-1626</strain>
    </source>
</reference>
<dbReference type="InterPro" id="IPR026895">
    <property type="entry name" value="EMC1"/>
</dbReference>
<protein>
    <recommendedName>
        <fullName evidence="4">ER membrane protein complex subunit 1</fullName>
    </recommendedName>
</protein>
<dbReference type="SUPFAM" id="SSF50998">
    <property type="entry name" value="Quinoprotein alcohol dehydrogenase-like"/>
    <property type="match status" value="1"/>
</dbReference>
<keyword evidence="9" id="KW-0472">Membrane</keyword>
<name>A0A1B7TCF0_9ASCO</name>
<evidence type="ECO:0000259" key="12">
    <source>
        <dbReference type="Pfam" id="PF07774"/>
    </source>
</evidence>
<comment type="similarity">
    <text evidence="2">Belongs to the EMC1 family.</text>
</comment>
<keyword evidence="10" id="KW-0325">Glycoprotein</keyword>
<evidence type="ECO:0000256" key="8">
    <source>
        <dbReference type="ARBA" id="ARBA00022989"/>
    </source>
</evidence>
<gene>
    <name evidence="13" type="ORF">HANVADRAFT_53157</name>
</gene>
<keyword evidence="8" id="KW-1133">Transmembrane helix</keyword>
<dbReference type="Proteomes" id="UP000092321">
    <property type="component" value="Unassembled WGS sequence"/>
</dbReference>
<dbReference type="InterPro" id="IPR011678">
    <property type="entry name" value="EMC1_C"/>
</dbReference>
<dbReference type="InterPro" id="IPR011047">
    <property type="entry name" value="Quinoprotein_ADH-like_sf"/>
</dbReference>
<evidence type="ECO:0000313" key="13">
    <source>
        <dbReference type="EMBL" id="OBA26419.1"/>
    </source>
</evidence>